<dbReference type="SUPFAM" id="SSF141318">
    <property type="entry name" value="TM0957-like"/>
    <property type="match status" value="1"/>
</dbReference>
<protein>
    <submittedName>
        <fullName evidence="2">Putative periplasmic lipoprotein</fullName>
    </submittedName>
</protein>
<name>L0ECU5_THECK</name>
<dbReference type="EMBL" id="CP003255">
    <property type="protein sequence ID" value="AGA57439.1"/>
    <property type="molecule type" value="Genomic_DNA"/>
</dbReference>
<dbReference type="Proteomes" id="UP000010795">
    <property type="component" value="Chromosome"/>
</dbReference>
<dbReference type="InterPro" id="IPR036215">
    <property type="entry name" value="TM0957-like_sf"/>
</dbReference>
<dbReference type="Pfam" id="PF10054">
    <property type="entry name" value="DUF2291"/>
    <property type="match status" value="1"/>
</dbReference>
<dbReference type="Gene3D" id="1.10.10.1260">
    <property type="entry name" value="Envelope glycoprotein gp160, DUF2291, helical domain"/>
    <property type="match status" value="1"/>
</dbReference>
<evidence type="ECO:0000313" key="2">
    <source>
        <dbReference type="EMBL" id="AGA57439.1"/>
    </source>
</evidence>
<accession>L0ECU5</accession>
<gene>
    <name evidence="2" type="ordered locus">Theco_1273</name>
</gene>
<evidence type="ECO:0000256" key="1">
    <source>
        <dbReference type="SAM" id="MobiDB-lite"/>
    </source>
</evidence>
<dbReference type="AlphaFoldDB" id="L0ECU5"/>
<sequence>MIFSTNHKGAGRQPPSHSSMLKGLSCMKASDRSCRPRAILPALFAILAVLLSSCTVVKIGEQPAGGSSAGEADVASYARDTWERVVSYVNEHAHDLPDVMETLLADSEKAVETYGVRNASAGSAWNFIIKGQGKITAVHTESRAGTAEIDVPPYDGEPDAALQIGPVFKGTSIRDSLDFVNFDQFKNQIDFAKLAAAYNTLVLENVIDAKGTEWFQSGKEIRFVGVFTENGRDILITPVELDETGGGA</sequence>
<organism evidence="2 3">
    <name type="scientific">Thermobacillus composti (strain DSM 18247 / JCM 13945 / KWC4)</name>
    <dbReference type="NCBI Taxonomy" id="717605"/>
    <lineage>
        <taxon>Bacteria</taxon>
        <taxon>Bacillati</taxon>
        <taxon>Bacillota</taxon>
        <taxon>Bacilli</taxon>
        <taxon>Bacillales</taxon>
        <taxon>Paenibacillaceae</taxon>
        <taxon>Thermobacillus</taxon>
    </lineage>
</organism>
<keyword evidence="2" id="KW-0449">Lipoprotein</keyword>
<reference evidence="3" key="1">
    <citation type="submission" date="2012-01" db="EMBL/GenBank/DDBJ databases">
        <title>Complete sequence of chromosome of Thermobacillus composti KWC4.</title>
        <authorList>
            <person name="Lucas S."/>
            <person name="Han J."/>
            <person name="Lapidus A."/>
            <person name="Cheng J.-F."/>
            <person name="Goodwin L."/>
            <person name="Pitluck S."/>
            <person name="Peters L."/>
            <person name="Ovchinnikova G."/>
            <person name="Teshima H."/>
            <person name="Detter J.C."/>
            <person name="Han C."/>
            <person name="Tapia R."/>
            <person name="Land M."/>
            <person name="Hauser L."/>
            <person name="Kyrpides N."/>
            <person name="Ivanova N."/>
            <person name="Pagani I."/>
            <person name="Anderson I."/>
            <person name="Woyke T."/>
        </authorList>
    </citation>
    <scope>NUCLEOTIDE SEQUENCE [LARGE SCALE GENOMIC DNA]</scope>
    <source>
        <strain evidence="3">DSM 18247 / JCM 13945 / KWC4</strain>
    </source>
</reference>
<dbReference type="Gene3D" id="2.40.50.420">
    <property type="entry name" value="Envelope glycoprotein gp160, DUF2291, alpha/beta domain"/>
    <property type="match status" value="1"/>
</dbReference>
<evidence type="ECO:0000313" key="3">
    <source>
        <dbReference type="Proteomes" id="UP000010795"/>
    </source>
</evidence>
<keyword evidence="3" id="KW-1185">Reference proteome</keyword>
<dbReference type="HOGENOM" id="CLU_076022_1_0_9"/>
<dbReference type="eggNOG" id="COG5618">
    <property type="taxonomic scope" value="Bacteria"/>
</dbReference>
<dbReference type="STRING" id="717605.Theco_1273"/>
<dbReference type="KEGG" id="tco:Theco_1273"/>
<proteinExistence type="predicted"/>
<dbReference type="InterPro" id="IPR014582">
    <property type="entry name" value="UCP033535_lipo"/>
</dbReference>
<feature type="region of interest" description="Disordered" evidence="1">
    <location>
        <begin position="1"/>
        <end position="22"/>
    </location>
</feature>